<dbReference type="InterPro" id="IPR036291">
    <property type="entry name" value="NAD(P)-bd_dom_sf"/>
</dbReference>
<dbReference type="Pfam" id="PF01370">
    <property type="entry name" value="Epimerase"/>
    <property type="match status" value="1"/>
</dbReference>
<dbReference type="InterPro" id="IPR001509">
    <property type="entry name" value="Epimerase_deHydtase"/>
</dbReference>
<dbReference type="GO" id="GO:0044877">
    <property type="term" value="F:protein-containing complex binding"/>
    <property type="evidence" value="ECO:0007669"/>
    <property type="project" value="TreeGrafter"/>
</dbReference>
<dbReference type="Proteomes" id="UP001063350">
    <property type="component" value="Chromosome"/>
</dbReference>
<proteinExistence type="predicted"/>
<dbReference type="InterPro" id="IPR051207">
    <property type="entry name" value="ComplexI_NDUFA9_subunit"/>
</dbReference>
<evidence type="ECO:0000259" key="1">
    <source>
        <dbReference type="Pfam" id="PF01370"/>
    </source>
</evidence>
<reference evidence="2" key="1">
    <citation type="submission" date="2020-12" db="EMBL/GenBank/DDBJ databases">
        <title>Desulfobium dissulfuricans gen. nov., sp. nov., a novel mesophilic, sulfate-reducing bacterium isolated from a deep-sea hydrothermal vent.</title>
        <authorList>
            <person name="Hashimoto Y."/>
            <person name="Tame A."/>
            <person name="Sawayama S."/>
            <person name="Miyazaki J."/>
            <person name="Takai K."/>
            <person name="Nakagawa S."/>
        </authorList>
    </citation>
    <scope>NUCLEOTIDE SEQUENCE</scope>
    <source>
        <strain evidence="2">GF1</strain>
    </source>
</reference>
<accession>A0A915U1N8</accession>
<name>A0A915U1N8_9BACT</name>
<organism evidence="2 3">
    <name type="scientific">Desulfolithobacter dissulfuricans</name>
    <dbReference type="NCBI Taxonomy" id="2795293"/>
    <lineage>
        <taxon>Bacteria</taxon>
        <taxon>Pseudomonadati</taxon>
        <taxon>Thermodesulfobacteriota</taxon>
        <taxon>Desulfobulbia</taxon>
        <taxon>Desulfobulbales</taxon>
        <taxon>Desulfobulbaceae</taxon>
        <taxon>Desulfolithobacter</taxon>
    </lineage>
</organism>
<evidence type="ECO:0000313" key="3">
    <source>
        <dbReference type="Proteomes" id="UP001063350"/>
    </source>
</evidence>
<dbReference type="PANTHER" id="PTHR12126">
    <property type="entry name" value="NADH-UBIQUINONE OXIDOREDUCTASE 39 KDA SUBUNIT-RELATED"/>
    <property type="match status" value="1"/>
</dbReference>
<keyword evidence="3" id="KW-1185">Reference proteome</keyword>
<dbReference type="RefSeq" id="WP_267926523.1">
    <property type="nucleotide sequence ID" value="NZ_AP024233.1"/>
</dbReference>
<dbReference type="KEGG" id="ddu:GF1_21490"/>
<protein>
    <submittedName>
        <fullName evidence="2">Epimerase</fullName>
    </submittedName>
</protein>
<dbReference type="SUPFAM" id="SSF51735">
    <property type="entry name" value="NAD(P)-binding Rossmann-fold domains"/>
    <property type="match status" value="1"/>
</dbReference>
<gene>
    <name evidence="2" type="ORF">GF1_21490</name>
</gene>
<feature type="domain" description="NAD-dependent epimerase/dehydratase" evidence="1">
    <location>
        <begin position="84"/>
        <end position="204"/>
    </location>
</feature>
<dbReference type="EMBL" id="AP024233">
    <property type="protein sequence ID" value="BCO09773.1"/>
    <property type="molecule type" value="Genomic_DNA"/>
</dbReference>
<dbReference type="PANTHER" id="PTHR12126:SF11">
    <property type="entry name" value="NADH DEHYDROGENASE [UBIQUINONE] 1 ALPHA SUBCOMPLEX SUBUNIT 9, MITOCHONDRIAL"/>
    <property type="match status" value="1"/>
</dbReference>
<sequence length="291" mass="32290">MAERKTGVLGATSLVGDCLLARWPAGRGDVVAFSRRPVQDDPGPDRRISWVRLAQKSLPQLPQVEKWICLAPIRVLPDYFPLLEQAGARRIVALSSTSLFTKTDSCDPAEREIAASLAAGEKQLVEWAEQQGIAWIILRPTLIYGLGRDKNISTIARFIRRFGFFPLLGPAKGLRQPIHATDVAAACVQALHQQQVADRAYNIGGGETLAYDEMVGRVFAALGRRPRYLVVPGPVFRIVIGVVRLLPRFRQISIGMAERMNRDMVFDYSEAARDLSFSPETFHLAEQDLPS</sequence>
<evidence type="ECO:0000313" key="2">
    <source>
        <dbReference type="EMBL" id="BCO09773.1"/>
    </source>
</evidence>
<dbReference type="Gene3D" id="3.40.50.720">
    <property type="entry name" value="NAD(P)-binding Rossmann-like Domain"/>
    <property type="match status" value="1"/>
</dbReference>
<dbReference type="AlphaFoldDB" id="A0A915U1N8"/>